<dbReference type="PANTHER" id="PTHR40074">
    <property type="entry name" value="O-ACETYLTRANSFERASE WECH"/>
    <property type="match status" value="1"/>
</dbReference>
<dbReference type="GO" id="GO:0016413">
    <property type="term" value="F:O-acetyltransferase activity"/>
    <property type="evidence" value="ECO:0007669"/>
    <property type="project" value="TreeGrafter"/>
</dbReference>
<evidence type="ECO:0000256" key="6">
    <source>
        <dbReference type="ARBA" id="ARBA00023136"/>
    </source>
</evidence>
<dbReference type="GO" id="GO:0009246">
    <property type="term" value="P:enterobacterial common antigen biosynthetic process"/>
    <property type="evidence" value="ECO:0007669"/>
    <property type="project" value="TreeGrafter"/>
</dbReference>
<proteinExistence type="inferred from homology"/>
<dbReference type="Pfam" id="PF01757">
    <property type="entry name" value="Acyl_transf_3"/>
    <property type="match status" value="1"/>
</dbReference>
<evidence type="ECO:0000313" key="9">
    <source>
        <dbReference type="EMBL" id="APF35968.1"/>
    </source>
</evidence>
<keyword evidence="5 7" id="KW-1133">Transmembrane helix</keyword>
<feature type="transmembrane region" description="Helical" evidence="7">
    <location>
        <begin position="274"/>
        <end position="291"/>
    </location>
</feature>
<feature type="transmembrane region" description="Helical" evidence="7">
    <location>
        <begin position="297"/>
        <end position="320"/>
    </location>
</feature>
<comment type="similarity">
    <text evidence="2">Belongs to the acyltransferase 3 family.</text>
</comment>
<evidence type="ECO:0000256" key="2">
    <source>
        <dbReference type="ARBA" id="ARBA00007400"/>
    </source>
</evidence>
<accession>A0AAC9JMC0</accession>
<dbReference type="PANTHER" id="PTHR40074:SF4">
    <property type="entry name" value="INNER MEMBRANE PROTEIN YCFT"/>
    <property type="match status" value="1"/>
</dbReference>
<feature type="transmembrane region" description="Helical" evidence="7">
    <location>
        <begin position="12"/>
        <end position="34"/>
    </location>
</feature>
<feature type="transmembrane region" description="Helical" evidence="7">
    <location>
        <begin position="204"/>
        <end position="226"/>
    </location>
</feature>
<comment type="subcellular location">
    <subcellularLocation>
        <location evidence="1">Cell membrane</location>
        <topology evidence="1">Multi-pass membrane protein</topology>
    </subcellularLocation>
</comment>
<dbReference type="EMBL" id="CP018095">
    <property type="protein sequence ID" value="APF35968.1"/>
    <property type="molecule type" value="Genomic_DNA"/>
</dbReference>
<evidence type="ECO:0000256" key="1">
    <source>
        <dbReference type="ARBA" id="ARBA00004651"/>
    </source>
</evidence>
<feature type="transmembrane region" description="Helical" evidence="7">
    <location>
        <begin position="151"/>
        <end position="171"/>
    </location>
</feature>
<keyword evidence="9" id="KW-0808">Transferase</keyword>
<feature type="transmembrane region" description="Helical" evidence="7">
    <location>
        <begin position="84"/>
        <end position="104"/>
    </location>
</feature>
<dbReference type="InterPro" id="IPR002656">
    <property type="entry name" value="Acyl_transf_3_dom"/>
</dbReference>
<reference evidence="9 10" key="1">
    <citation type="submission" date="2016-11" db="EMBL/GenBank/DDBJ databases">
        <title>Complete genome sequence of the aerobically denitrifying bacterium Chelatococcus daeguensis TAD1.</title>
        <authorList>
            <person name="Yang Y."/>
            <person name="Huang S."/>
            <person name="Lin E."/>
        </authorList>
    </citation>
    <scope>NUCLEOTIDE SEQUENCE [LARGE SCALE GENOMIC DNA]</scope>
    <source>
        <strain evidence="9 10">TAD1</strain>
    </source>
</reference>
<sequence>MTSPLPTGERIAWVDTAKGICIILVVMMHATLGLGEAVGREGWMHEVVAFAKPFRMPDFFLVSGLFLGRAVARDWRTFADRRIVHFLYFYLVWYVIQFAMKGWGLAGGDPAELVRLFALGFIEPFGTLWFIYMLAVYSVAVKLLRRLPPAVLLAGAAALQIAHVESGWLVIDAFAAYFVYFAAGYVLAPRVFAIAAWAGRNAALALLGLALWALVNGFAAFAPSGVSGHATVAALPGVSLVLGLAGAIAITAIAALLVARGLAGPLTYCGERSIVVYLAFFLPMAVMRLILVKTGLVEVIGVGWGAAVVTAAGVVAPLIFERLIRGTMLDALFVRPRACHIAAPARLATAG</sequence>
<evidence type="ECO:0000313" key="10">
    <source>
        <dbReference type="Proteomes" id="UP000182703"/>
    </source>
</evidence>
<keyword evidence="6 7" id="KW-0472">Membrane</keyword>
<feature type="transmembrane region" description="Helical" evidence="7">
    <location>
        <begin position="54"/>
        <end position="72"/>
    </location>
</feature>
<dbReference type="AlphaFoldDB" id="A0AAC9JMC0"/>
<gene>
    <name evidence="9" type="ORF">BOQ54_00350</name>
</gene>
<feature type="domain" description="Acyltransferase 3" evidence="8">
    <location>
        <begin position="11"/>
        <end position="320"/>
    </location>
</feature>
<organism evidence="9 10">
    <name type="scientific">Chelatococcus daeguensis</name>
    <dbReference type="NCBI Taxonomy" id="444444"/>
    <lineage>
        <taxon>Bacteria</taxon>
        <taxon>Pseudomonadati</taxon>
        <taxon>Pseudomonadota</taxon>
        <taxon>Alphaproteobacteria</taxon>
        <taxon>Hyphomicrobiales</taxon>
        <taxon>Chelatococcaceae</taxon>
        <taxon>Chelatococcus</taxon>
    </lineage>
</organism>
<keyword evidence="3" id="KW-1003">Cell membrane</keyword>
<keyword evidence="4 7" id="KW-0812">Transmembrane</keyword>
<name>A0AAC9JMC0_9HYPH</name>
<feature type="transmembrane region" description="Helical" evidence="7">
    <location>
        <begin position="238"/>
        <end position="262"/>
    </location>
</feature>
<keyword evidence="10" id="KW-1185">Reference proteome</keyword>
<feature type="transmembrane region" description="Helical" evidence="7">
    <location>
        <begin position="177"/>
        <end position="197"/>
    </location>
</feature>
<protein>
    <submittedName>
        <fullName evidence="9">Acyltransferase</fullName>
    </submittedName>
</protein>
<evidence type="ECO:0000256" key="4">
    <source>
        <dbReference type="ARBA" id="ARBA00022692"/>
    </source>
</evidence>
<evidence type="ECO:0000259" key="8">
    <source>
        <dbReference type="Pfam" id="PF01757"/>
    </source>
</evidence>
<dbReference type="RefSeq" id="WP_055459431.1">
    <property type="nucleotide sequence ID" value="NZ_CP018095.1"/>
</dbReference>
<evidence type="ECO:0000256" key="5">
    <source>
        <dbReference type="ARBA" id="ARBA00022989"/>
    </source>
</evidence>
<keyword evidence="9" id="KW-0012">Acyltransferase</keyword>
<evidence type="ECO:0000256" key="3">
    <source>
        <dbReference type="ARBA" id="ARBA00022475"/>
    </source>
</evidence>
<evidence type="ECO:0000256" key="7">
    <source>
        <dbReference type="SAM" id="Phobius"/>
    </source>
</evidence>
<dbReference type="KEGG" id="cdq:BOQ54_00350"/>
<dbReference type="Proteomes" id="UP000182703">
    <property type="component" value="Chromosome"/>
</dbReference>
<feature type="transmembrane region" description="Helical" evidence="7">
    <location>
        <begin position="116"/>
        <end position="139"/>
    </location>
</feature>
<dbReference type="GO" id="GO:0005886">
    <property type="term" value="C:plasma membrane"/>
    <property type="evidence" value="ECO:0007669"/>
    <property type="project" value="UniProtKB-SubCell"/>
</dbReference>